<evidence type="ECO:0000256" key="1">
    <source>
        <dbReference type="SAM" id="Phobius"/>
    </source>
</evidence>
<dbReference type="AlphaFoldDB" id="A0AAP3CJC8"/>
<dbReference type="EMBL" id="JALAOH010000009">
    <property type="protein sequence ID" value="MCY8316060.1"/>
    <property type="molecule type" value="Genomic_DNA"/>
</dbReference>
<organism evidence="2 3">
    <name type="scientific">Bacillus vallismortis</name>
    <dbReference type="NCBI Taxonomy" id="72361"/>
    <lineage>
        <taxon>Bacteria</taxon>
        <taxon>Bacillati</taxon>
        <taxon>Bacillota</taxon>
        <taxon>Bacilli</taxon>
        <taxon>Bacillales</taxon>
        <taxon>Bacillaceae</taxon>
        <taxon>Bacillus</taxon>
    </lineage>
</organism>
<proteinExistence type="predicted"/>
<accession>A0AAP3CJC8</accession>
<evidence type="ECO:0000313" key="2">
    <source>
        <dbReference type="EMBL" id="MCY8316060.1"/>
    </source>
</evidence>
<dbReference type="RefSeq" id="WP_164998440.1">
    <property type="nucleotide sequence ID" value="NZ_CP026362.1"/>
</dbReference>
<gene>
    <name evidence="2" type="ORF">MOC71_04705</name>
</gene>
<keyword evidence="1" id="KW-0812">Transmembrane</keyword>
<dbReference type="Proteomes" id="UP001067121">
    <property type="component" value="Unassembled WGS sequence"/>
</dbReference>
<keyword evidence="1" id="KW-1133">Transmembrane helix</keyword>
<feature type="transmembrane region" description="Helical" evidence="1">
    <location>
        <begin position="7"/>
        <end position="24"/>
    </location>
</feature>
<keyword evidence="1" id="KW-0472">Membrane</keyword>
<comment type="caution">
    <text evidence="2">The sequence shown here is derived from an EMBL/GenBank/DDBJ whole genome shotgun (WGS) entry which is preliminary data.</text>
</comment>
<feature type="transmembrane region" description="Helical" evidence="1">
    <location>
        <begin position="30"/>
        <end position="49"/>
    </location>
</feature>
<evidence type="ECO:0000313" key="3">
    <source>
        <dbReference type="Proteomes" id="UP001067121"/>
    </source>
</evidence>
<reference evidence="2" key="1">
    <citation type="submission" date="2022-02" db="EMBL/GenBank/DDBJ databases">
        <title>Crop Bioprotection Bacillus Genome Sequencing.</title>
        <authorList>
            <person name="Dunlap C."/>
        </authorList>
    </citation>
    <scope>NUCLEOTIDE SEQUENCE</scope>
    <source>
        <strain evidence="2">98-1</strain>
    </source>
</reference>
<sequence>MGTKRVIMQAAIIGLTSAVTVFLLNGGKAGWLDIVGTIVGCWLGIFIVIKMQKKQS</sequence>
<protein>
    <submittedName>
        <fullName evidence="2">Uncharacterized protein</fullName>
    </submittedName>
</protein>
<name>A0AAP3CJC8_BACVA</name>